<dbReference type="OrthoDB" id="2504758at2759"/>
<dbReference type="Proteomes" id="UP000008783">
    <property type="component" value="Unassembled WGS sequence"/>
</dbReference>
<evidence type="ECO:0000256" key="7">
    <source>
        <dbReference type="ARBA" id="ARBA00031257"/>
    </source>
</evidence>
<evidence type="ECO:0000256" key="5">
    <source>
        <dbReference type="ARBA" id="ARBA00023163"/>
    </source>
</evidence>
<feature type="compositionally biased region" description="Acidic residues" evidence="9">
    <location>
        <begin position="336"/>
        <end position="350"/>
    </location>
</feature>
<sequence length="350" mass="39172">MRPPQLETCDKFDIYVVRILEFVIIASPGPPLLPLTLQIANSRKHPSRFRSTLQAVNRQEEMNQETNHHHHHLLGIPPPNDHQPLTNQFEVFLNQFNRITQTVFTQIASSSSSSLSSSSSTINSNQTNPEITVLQEIIQLEIYLYKLLEINSQHDRNSKKIQNLYLTLNSLNSNQFKKKLDQIFSIKNKLDLICSDGQNEKNRFAELNQLALTPGHIMSYARLIAPYTSAPPAPSTADQDQPINPSSGLDLQDPSLRFLMPFPTEDVIRRGRMGQEMSAPVNGANDPLNGGTEIGALLGEIRTADGARPTQNQINPHLAAYPTMPSRRPPPPPLPDAEDDLFDLDLNPDL</sequence>
<dbReference type="GeneID" id="13541470"/>
<dbReference type="EMBL" id="DS178263">
    <property type="protein sequence ID" value="EHS63183.1"/>
    <property type="molecule type" value="Genomic_DNA"/>
</dbReference>
<dbReference type="KEGG" id="pgr:PGTG_20766"/>
<dbReference type="InterPro" id="IPR019258">
    <property type="entry name" value="Mediator_Med4"/>
</dbReference>
<evidence type="ECO:0000256" key="1">
    <source>
        <dbReference type="ARBA" id="ARBA00004123"/>
    </source>
</evidence>
<comment type="subunit">
    <text evidence="8">Component of the Mediator complex.</text>
</comment>
<dbReference type="PANTHER" id="PTHR13208">
    <property type="entry name" value="MEDIATOR OF RNA POLYMERASE II TRANSCRIPTION SUBUNIT 4"/>
    <property type="match status" value="1"/>
</dbReference>
<evidence type="ECO:0000313" key="10">
    <source>
        <dbReference type="EMBL" id="EHS63183.1"/>
    </source>
</evidence>
<dbReference type="GO" id="GO:0016592">
    <property type="term" value="C:mediator complex"/>
    <property type="evidence" value="ECO:0007669"/>
    <property type="project" value="InterPro"/>
</dbReference>
<keyword evidence="4 8" id="KW-0805">Transcription regulation</keyword>
<accession>H6QP53</accession>
<keyword evidence="11" id="KW-1185">Reference proteome</keyword>
<dbReference type="InParanoid" id="H6QP53"/>
<dbReference type="PANTHER" id="PTHR13208:SF2">
    <property type="entry name" value="MEDIATOR OF RNA POLYMERASE II TRANSCRIPTION SUBUNIT 4"/>
    <property type="match status" value="1"/>
</dbReference>
<evidence type="ECO:0000256" key="8">
    <source>
        <dbReference type="RuleBase" id="RU364141"/>
    </source>
</evidence>
<evidence type="ECO:0000313" key="11">
    <source>
        <dbReference type="Proteomes" id="UP000008783"/>
    </source>
</evidence>
<dbReference type="GO" id="GO:0006357">
    <property type="term" value="P:regulation of transcription by RNA polymerase II"/>
    <property type="evidence" value="ECO:0000318"/>
    <property type="project" value="GO_Central"/>
</dbReference>
<dbReference type="RefSeq" id="XP_003890738.1">
    <property type="nucleotide sequence ID" value="XM_003890689.1"/>
</dbReference>
<keyword evidence="6 8" id="KW-0539">Nucleus</keyword>
<dbReference type="AlphaFoldDB" id="H6QP53"/>
<dbReference type="VEuPathDB" id="FungiDB:PGTG_20766"/>
<keyword evidence="8" id="KW-0010">Activator</keyword>
<comment type="subcellular location">
    <subcellularLocation>
        <location evidence="1 8">Nucleus</location>
    </subcellularLocation>
</comment>
<name>H6QP53_PUCGT</name>
<dbReference type="HOGENOM" id="CLU_068106_0_0_1"/>
<evidence type="ECO:0000256" key="2">
    <source>
        <dbReference type="ARBA" id="ARBA00009626"/>
    </source>
</evidence>
<dbReference type="Pfam" id="PF10018">
    <property type="entry name" value="Med4"/>
    <property type="match status" value="1"/>
</dbReference>
<evidence type="ECO:0000256" key="3">
    <source>
        <dbReference type="ARBA" id="ARBA00020629"/>
    </source>
</evidence>
<protein>
    <recommendedName>
        <fullName evidence="3 8">Mediator of RNA polymerase II transcription subunit 4</fullName>
    </recommendedName>
    <alternativeName>
        <fullName evidence="7 8">Mediator complex subunit 4</fullName>
    </alternativeName>
</protein>
<comment type="similarity">
    <text evidence="2 8">Belongs to the Mediator complex subunit 4 family.</text>
</comment>
<evidence type="ECO:0000256" key="9">
    <source>
        <dbReference type="SAM" id="MobiDB-lite"/>
    </source>
</evidence>
<evidence type="ECO:0000256" key="4">
    <source>
        <dbReference type="ARBA" id="ARBA00023015"/>
    </source>
</evidence>
<keyword evidence="5 8" id="KW-0804">Transcription</keyword>
<organism evidence="10 11">
    <name type="scientific">Puccinia graminis f. sp. tritici (strain CRL 75-36-700-3 / race SCCL)</name>
    <name type="common">Black stem rust fungus</name>
    <dbReference type="NCBI Taxonomy" id="418459"/>
    <lineage>
        <taxon>Eukaryota</taxon>
        <taxon>Fungi</taxon>
        <taxon>Dikarya</taxon>
        <taxon>Basidiomycota</taxon>
        <taxon>Pucciniomycotina</taxon>
        <taxon>Pucciniomycetes</taxon>
        <taxon>Pucciniales</taxon>
        <taxon>Pucciniaceae</taxon>
        <taxon>Puccinia</taxon>
    </lineage>
</organism>
<dbReference type="GO" id="GO:0070847">
    <property type="term" value="C:core mediator complex"/>
    <property type="evidence" value="ECO:0000318"/>
    <property type="project" value="GO_Central"/>
</dbReference>
<feature type="region of interest" description="Disordered" evidence="9">
    <location>
        <begin position="230"/>
        <end position="254"/>
    </location>
</feature>
<comment type="function">
    <text evidence="8">Component of the Mediator complex, a coactivator involved in the regulated transcription of nearly all RNA polymerase II-dependent genes. Mediator functions as a bridge to convey information from gene-specific regulatory proteins to the basal RNA polymerase II transcription machinery. Mediator is recruited to promoters by direct interactions with regulatory proteins and serves as a scaffold for the assembly of a functional preinitiation complex with RNA polymerase II and the general transcription factors.</text>
</comment>
<dbReference type="STRING" id="418459.H6QP53"/>
<evidence type="ECO:0000256" key="6">
    <source>
        <dbReference type="ARBA" id="ARBA00023242"/>
    </source>
</evidence>
<reference evidence="11" key="1">
    <citation type="journal article" date="2011" name="Proc. Natl. Acad. Sci. U.S.A.">
        <title>Obligate biotrophy features unraveled by the genomic analysis of rust fungi.</title>
        <authorList>
            <person name="Duplessis S."/>
            <person name="Cuomo C.A."/>
            <person name="Lin Y.-C."/>
            <person name="Aerts A."/>
            <person name="Tisserant E."/>
            <person name="Veneault-Fourrey C."/>
            <person name="Joly D.L."/>
            <person name="Hacquard S."/>
            <person name="Amselem J."/>
            <person name="Cantarel B.L."/>
            <person name="Chiu R."/>
            <person name="Coutinho P.M."/>
            <person name="Feau N."/>
            <person name="Field M."/>
            <person name="Frey P."/>
            <person name="Gelhaye E."/>
            <person name="Goldberg J."/>
            <person name="Grabherr M.G."/>
            <person name="Kodira C.D."/>
            <person name="Kohler A."/>
            <person name="Kuees U."/>
            <person name="Lindquist E.A."/>
            <person name="Lucas S.M."/>
            <person name="Mago R."/>
            <person name="Mauceli E."/>
            <person name="Morin E."/>
            <person name="Murat C."/>
            <person name="Pangilinan J.L."/>
            <person name="Park R."/>
            <person name="Pearson M."/>
            <person name="Quesneville H."/>
            <person name="Rouhier N."/>
            <person name="Sakthikumar S."/>
            <person name="Salamov A.A."/>
            <person name="Schmutz J."/>
            <person name="Selles B."/>
            <person name="Shapiro H."/>
            <person name="Tanguay P."/>
            <person name="Tuskan G.A."/>
            <person name="Henrissat B."/>
            <person name="Van de Peer Y."/>
            <person name="Rouze P."/>
            <person name="Ellis J.G."/>
            <person name="Dodds P.N."/>
            <person name="Schein J.E."/>
            <person name="Zhong S."/>
            <person name="Hamelin R.C."/>
            <person name="Grigoriev I.V."/>
            <person name="Szabo L.J."/>
            <person name="Martin F."/>
        </authorList>
    </citation>
    <scope>NUCLEOTIDE SEQUENCE [LARGE SCALE GENOMIC DNA]</scope>
    <source>
        <strain evidence="11">CRL 75-36-700-3 / race SCCL</strain>
    </source>
</reference>
<dbReference type="GO" id="GO:0003712">
    <property type="term" value="F:transcription coregulator activity"/>
    <property type="evidence" value="ECO:0000318"/>
    <property type="project" value="GO_Central"/>
</dbReference>
<proteinExistence type="inferred from homology"/>
<gene>
    <name evidence="8" type="primary">MED4</name>
    <name evidence="10" type="ORF">PGTG_20766</name>
</gene>
<feature type="region of interest" description="Disordered" evidence="9">
    <location>
        <begin position="307"/>
        <end position="350"/>
    </location>
</feature>